<evidence type="ECO:0000256" key="1">
    <source>
        <dbReference type="ARBA" id="ARBA00009391"/>
    </source>
</evidence>
<dbReference type="EMBL" id="BK016086">
    <property type="protein sequence ID" value="DAF93420.1"/>
    <property type="molecule type" value="Genomic_DNA"/>
</dbReference>
<dbReference type="Gene3D" id="3.40.50.300">
    <property type="entry name" value="P-loop containing nucleotide triphosphate hydrolases"/>
    <property type="match status" value="1"/>
</dbReference>
<accession>A0A8S5UG61</accession>
<keyword evidence="2" id="KW-0547">Nucleotide-binding</keyword>
<dbReference type="InterPro" id="IPR049428">
    <property type="entry name" value="RecA-like_N"/>
</dbReference>
<sequence length="447" mass="50266">MEKKVGLTSMAVSEKEDRLDTGSLCVNLQMAGGLLAGGWYTFYGEEQSCKTTLATTVMGSIIRKADFRGKAFFFDYEGSFSAEYANAMWAYNGNGKAQQAEEVFGVQDKEGNYIIRPRIRYYAPAVGEDFFDSLAKILKTLPSVLKIDGDFFFIYENNKANQKLTKGLYDAKYFKKFNKFKVPAPHGLPQAVFLVDSYPAMLSKRADEKEDGSDGLASQARMFSDGIKRVKGRMKEKRVLVLGINQLREVPMAMYGPDKKEPCGTALRFFADCRFRMSPISIPHGKGMMEEEESISGQGVDTYRYIKCHAFKNKLGGPQKSNMTLRLYVANENGEGLGFDRVWDTWMYLKETGQISGQRNKIKFGDGTPFAGKVLSWMDLKKMVDGDKDLIKKGCEKMGIKPIRIYEWCRKQIESGKGYDLYLDQIKNTHTKKAAKAAAAADGDDEE</sequence>
<dbReference type="Pfam" id="PF00154">
    <property type="entry name" value="RecA_N"/>
    <property type="match status" value="1"/>
</dbReference>
<evidence type="ECO:0000259" key="5">
    <source>
        <dbReference type="Pfam" id="PF00154"/>
    </source>
</evidence>
<reference evidence="6" key="1">
    <citation type="journal article" date="2021" name="Proc. Natl. Acad. Sci. U.S.A.">
        <title>A Catalog of Tens of Thousands of Viruses from Human Metagenomes Reveals Hidden Associations with Chronic Diseases.</title>
        <authorList>
            <person name="Tisza M.J."/>
            <person name="Buck C.B."/>
        </authorList>
    </citation>
    <scope>NUCLEOTIDE SEQUENCE</scope>
    <source>
        <strain evidence="6">Ctshb19</strain>
    </source>
</reference>
<proteinExistence type="inferred from homology"/>
<dbReference type="GO" id="GO:0006310">
    <property type="term" value="P:DNA recombination"/>
    <property type="evidence" value="ECO:0007669"/>
    <property type="project" value="UniProtKB-KW"/>
</dbReference>
<organism evidence="6">
    <name type="scientific">Myoviridae sp. ctshb19</name>
    <dbReference type="NCBI Taxonomy" id="2825194"/>
    <lineage>
        <taxon>Viruses</taxon>
        <taxon>Duplodnaviria</taxon>
        <taxon>Heunggongvirae</taxon>
        <taxon>Uroviricota</taxon>
        <taxon>Caudoviricetes</taxon>
    </lineage>
</organism>
<keyword evidence="4" id="KW-0233">DNA recombination</keyword>
<dbReference type="PANTHER" id="PTHR45900:SF1">
    <property type="entry name" value="MITOCHONDRIAL DNA REPAIR PROTEIN RECA HOMOLOG-RELATED"/>
    <property type="match status" value="1"/>
</dbReference>
<dbReference type="GO" id="GO:0006281">
    <property type="term" value="P:DNA repair"/>
    <property type="evidence" value="ECO:0007669"/>
    <property type="project" value="InterPro"/>
</dbReference>
<protein>
    <submittedName>
        <fullName evidence="6">Protein recA</fullName>
    </submittedName>
</protein>
<evidence type="ECO:0000256" key="2">
    <source>
        <dbReference type="ARBA" id="ARBA00022741"/>
    </source>
</evidence>
<evidence type="ECO:0000313" key="6">
    <source>
        <dbReference type="EMBL" id="DAF93420.1"/>
    </source>
</evidence>
<name>A0A8S5UG61_9CAUD</name>
<dbReference type="GO" id="GO:0003697">
    <property type="term" value="F:single-stranded DNA binding"/>
    <property type="evidence" value="ECO:0007669"/>
    <property type="project" value="InterPro"/>
</dbReference>
<comment type="similarity">
    <text evidence="1">Belongs to the RecA family.</text>
</comment>
<dbReference type="PANTHER" id="PTHR45900">
    <property type="entry name" value="RECA"/>
    <property type="match status" value="1"/>
</dbReference>
<evidence type="ECO:0000256" key="4">
    <source>
        <dbReference type="ARBA" id="ARBA00023172"/>
    </source>
</evidence>
<feature type="domain" description="RecA-like N-terminal" evidence="5">
    <location>
        <begin position="192"/>
        <end position="320"/>
    </location>
</feature>
<dbReference type="InterPro" id="IPR013765">
    <property type="entry name" value="DNA_recomb/repair_RecA"/>
</dbReference>
<dbReference type="SUPFAM" id="SSF52540">
    <property type="entry name" value="P-loop containing nucleoside triphosphate hydrolases"/>
    <property type="match status" value="1"/>
</dbReference>
<keyword evidence="3" id="KW-0067">ATP-binding</keyword>
<evidence type="ECO:0000256" key="3">
    <source>
        <dbReference type="ARBA" id="ARBA00022840"/>
    </source>
</evidence>
<dbReference type="InterPro" id="IPR027417">
    <property type="entry name" value="P-loop_NTPase"/>
</dbReference>
<dbReference type="GO" id="GO:0005524">
    <property type="term" value="F:ATP binding"/>
    <property type="evidence" value="ECO:0007669"/>
    <property type="project" value="UniProtKB-KW"/>
</dbReference>